<dbReference type="NCBIfam" id="TIGR00756">
    <property type="entry name" value="PPR"/>
    <property type="match status" value="4"/>
</dbReference>
<dbReference type="SUPFAM" id="SSF48452">
    <property type="entry name" value="TPR-like"/>
    <property type="match status" value="1"/>
</dbReference>
<evidence type="ECO:0000313" key="5">
    <source>
        <dbReference type="EMBL" id="CAK9159115.1"/>
    </source>
</evidence>
<evidence type="ECO:0000256" key="2">
    <source>
        <dbReference type="ARBA" id="ARBA00022737"/>
    </source>
</evidence>
<feature type="repeat" description="PPR" evidence="3">
    <location>
        <begin position="349"/>
        <end position="383"/>
    </location>
</feature>
<dbReference type="InterPro" id="IPR002885">
    <property type="entry name" value="PPR_rpt"/>
</dbReference>
<evidence type="ECO:0000313" key="6">
    <source>
        <dbReference type="Proteomes" id="UP001642360"/>
    </source>
</evidence>
<evidence type="ECO:0000256" key="3">
    <source>
        <dbReference type="PROSITE-ProRule" id="PRU00708"/>
    </source>
</evidence>
<organism evidence="5 6">
    <name type="scientific">Ilex paraguariensis</name>
    <name type="common">yerba mate</name>
    <dbReference type="NCBI Taxonomy" id="185542"/>
    <lineage>
        <taxon>Eukaryota</taxon>
        <taxon>Viridiplantae</taxon>
        <taxon>Streptophyta</taxon>
        <taxon>Embryophyta</taxon>
        <taxon>Tracheophyta</taxon>
        <taxon>Spermatophyta</taxon>
        <taxon>Magnoliopsida</taxon>
        <taxon>eudicotyledons</taxon>
        <taxon>Gunneridae</taxon>
        <taxon>Pentapetalae</taxon>
        <taxon>asterids</taxon>
        <taxon>campanulids</taxon>
        <taxon>Aquifoliales</taxon>
        <taxon>Aquifoliaceae</taxon>
        <taxon>Ilex</taxon>
    </lineage>
</organism>
<feature type="repeat" description="PPR" evidence="3">
    <location>
        <begin position="140"/>
        <end position="174"/>
    </location>
</feature>
<gene>
    <name evidence="4" type="ORF">ILEXP_LOCUS14943</name>
    <name evidence="5" type="ORF">ILEXP_LOCUS27792</name>
</gene>
<comment type="caution">
    <text evidence="5">The sequence shown here is derived from an EMBL/GenBank/DDBJ whole genome shotgun (WGS) entry which is preliminary data.</text>
</comment>
<dbReference type="Gene3D" id="1.25.40.10">
    <property type="entry name" value="Tetratricopeptide repeat domain"/>
    <property type="match status" value="2"/>
</dbReference>
<protein>
    <recommendedName>
        <fullName evidence="7">Pentatricopeptide repeat-containing protein</fullName>
    </recommendedName>
</protein>
<dbReference type="Pfam" id="PF01535">
    <property type="entry name" value="PPR"/>
    <property type="match status" value="5"/>
</dbReference>
<proteinExistence type="inferred from homology"/>
<dbReference type="Proteomes" id="UP001642360">
    <property type="component" value="Unassembled WGS sequence"/>
</dbReference>
<dbReference type="EMBL" id="CAUOFW020001636">
    <property type="protein sequence ID" value="CAK9147070.1"/>
    <property type="molecule type" value="Genomic_DNA"/>
</dbReference>
<dbReference type="PROSITE" id="PS51375">
    <property type="entry name" value="PPR"/>
    <property type="match status" value="3"/>
</dbReference>
<evidence type="ECO:0008006" key="7">
    <source>
        <dbReference type="Google" id="ProtNLM"/>
    </source>
</evidence>
<reference evidence="5 6" key="1">
    <citation type="submission" date="2024-02" db="EMBL/GenBank/DDBJ databases">
        <authorList>
            <person name="Vignale AGUSTIN F."/>
            <person name="Sosa J E."/>
            <person name="Modenutti C."/>
        </authorList>
    </citation>
    <scope>NUCLEOTIDE SEQUENCE [LARGE SCALE GENOMIC DNA]</scope>
</reference>
<dbReference type="AlphaFoldDB" id="A0ABC8SQF3"/>
<name>A0ABC8SQF3_9AQUA</name>
<dbReference type="FunFam" id="1.25.40.10:FF:000651">
    <property type="entry name" value="Pentatricopeptide repeat-containing protein mitochondrial"/>
    <property type="match status" value="1"/>
</dbReference>
<keyword evidence="2" id="KW-0677">Repeat</keyword>
<sequence length="511" mass="59110">MLLRRLRPSLAAVRYFSTEAARTADLASSEATVTRTGGRDTLGRRLLSLAYAKRSAVVAIHKWKEEGHAVRKYELNRIVRELRKLKRYKHALEICEWMTSQEDVQLLPGDYAVHLDLIAKVRGLTSAEKFFEDLPDKMKGQPTCTSLLHTYVQHKESSKAEDLMEEMSERGFLKYPLPYNHMLSLYISNGQLKKVPEVIRELKKNTSPDVVTYNLWLTMCASQNDVEAAEKIFLELKKAKIEPDWVTYSTLTSMYVKSSLNEKASSTLKEMEKRASRKVRVAYSSLVSLHTNLGNKDEVYRLWKKMKAIFRKMNDAEYTCMISSLVKLKEFEEAEKLYTEWESVSGTGDCRVPNLLLASYINKNQMEMAEDFYNRMRQRGINPSYTTWELLTWGYLKQKKIEKVLDCFKKAVGSVKKWNPDDRMVREVFKFLEEHGNIEGAEQLLVTLRKAGHVNTEVYNMLLRTYAKAGKMPLIVAERMKKDKVQFNEETQDLLKLTCKMLVSEVSSCLS</sequence>
<accession>A0ABC8SQF3</accession>
<dbReference type="PANTHER" id="PTHR45717">
    <property type="entry name" value="OS12G0527900 PROTEIN"/>
    <property type="match status" value="1"/>
</dbReference>
<evidence type="ECO:0000256" key="1">
    <source>
        <dbReference type="ARBA" id="ARBA00007626"/>
    </source>
</evidence>
<dbReference type="InterPro" id="IPR011990">
    <property type="entry name" value="TPR-like_helical_dom_sf"/>
</dbReference>
<dbReference type="GO" id="GO:0003729">
    <property type="term" value="F:mRNA binding"/>
    <property type="evidence" value="ECO:0007669"/>
    <property type="project" value="UniProtKB-ARBA"/>
</dbReference>
<dbReference type="Pfam" id="PF13041">
    <property type="entry name" value="PPR_2"/>
    <property type="match status" value="1"/>
</dbReference>
<dbReference type="FunFam" id="1.25.40.10:FF:000253">
    <property type="entry name" value="Pentatricopeptide repeat-containing protein"/>
    <property type="match status" value="1"/>
</dbReference>
<comment type="similarity">
    <text evidence="1">Belongs to the PPR family. P subfamily.</text>
</comment>
<keyword evidence="6" id="KW-1185">Reference proteome</keyword>
<dbReference type="EMBL" id="CAUOFW020003299">
    <property type="protein sequence ID" value="CAK9159115.1"/>
    <property type="molecule type" value="Genomic_DNA"/>
</dbReference>
<dbReference type="PANTHER" id="PTHR45717:SF45">
    <property type="entry name" value="OS12G0527900 PROTEIN"/>
    <property type="match status" value="1"/>
</dbReference>
<evidence type="ECO:0000313" key="4">
    <source>
        <dbReference type="EMBL" id="CAK9147070.1"/>
    </source>
</evidence>
<feature type="repeat" description="PPR" evidence="3">
    <location>
        <begin position="209"/>
        <end position="243"/>
    </location>
</feature>